<evidence type="ECO:0000259" key="3">
    <source>
        <dbReference type="PROSITE" id="PS50110"/>
    </source>
</evidence>
<evidence type="ECO:0000256" key="2">
    <source>
        <dbReference type="SAM" id="Coils"/>
    </source>
</evidence>
<dbReference type="CDD" id="cd00077">
    <property type="entry name" value="HDc"/>
    <property type="match status" value="1"/>
</dbReference>
<dbReference type="CDD" id="cd17569">
    <property type="entry name" value="REC_HupR-like"/>
    <property type="match status" value="1"/>
</dbReference>
<dbReference type="InterPro" id="IPR011006">
    <property type="entry name" value="CheY-like_superfamily"/>
</dbReference>
<keyword evidence="2" id="KW-0175">Coiled coil</keyword>
<dbReference type="EMBL" id="JACOGG010000011">
    <property type="protein sequence ID" value="MBC3935958.1"/>
    <property type="molecule type" value="Genomic_DNA"/>
</dbReference>
<feature type="domain" description="Response regulatory" evidence="3">
    <location>
        <begin position="17"/>
        <end position="132"/>
    </location>
</feature>
<keyword evidence="6" id="KW-1185">Reference proteome</keyword>
<comment type="caution">
    <text evidence="5">The sequence shown here is derived from an EMBL/GenBank/DDBJ whole genome shotgun (WGS) entry which is preliminary data.</text>
</comment>
<dbReference type="Proteomes" id="UP000612361">
    <property type="component" value="Unassembled WGS sequence"/>
</dbReference>
<dbReference type="Gene3D" id="1.10.3210.10">
    <property type="entry name" value="Hypothetical protein af1432"/>
    <property type="match status" value="1"/>
</dbReference>
<feature type="domain" description="HD-GYP" evidence="4">
    <location>
        <begin position="187"/>
        <end position="383"/>
    </location>
</feature>
<dbReference type="InterPro" id="IPR037522">
    <property type="entry name" value="HD_GYP_dom"/>
</dbReference>
<evidence type="ECO:0000259" key="4">
    <source>
        <dbReference type="PROSITE" id="PS51832"/>
    </source>
</evidence>
<dbReference type="SUPFAM" id="SSF109604">
    <property type="entry name" value="HD-domain/PDEase-like"/>
    <property type="match status" value="1"/>
</dbReference>
<dbReference type="PROSITE" id="PS50110">
    <property type="entry name" value="RESPONSE_REGULATORY"/>
    <property type="match status" value="1"/>
</dbReference>
<proteinExistence type="predicted"/>
<protein>
    <submittedName>
        <fullName evidence="5">Response regulator</fullName>
    </submittedName>
</protein>
<dbReference type="AlphaFoldDB" id="A0A923KZF3"/>
<dbReference type="InterPro" id="IPR052020">
    <property type="entry name" value="Cyclic_di-GMP/3'3'-cGAMP_PDE"/>
</dbReference>
<dbReference type="RefSeq" id="WP_186881526.1">
    <property type="nucleotide sequence ID" value="NZ_JACOGG010000011.1"/>
</dbReference>
<evidence type="ECO:0000256" key="1">
    <source>
        <dbReference type="PROSITE-ProRule" id="PRU00169"/>
    </source>
</evidence>
<dbReference type="Gene3D" id="3.40.50.2300">
    <property type="match status" value="1"/>
</dbReference>
<reference evidence="5" key="1">
    <citation type="submission" date="2020-08" db="EMBL/GenBank/DDBJ databases">
        <title>Novel species isolated from subtropical streams in China.</title>
        <authorList>
            <person name="Lu H."/>
        </authorList>
    </citation>
    <scope>NUCLEOTIDE SEQUENCE</scope>
    <source>
        <strain evidence="5">CY7W</strain>
    </source>
</reference>
<dbReference type="InterPro" id="IPR003607">
    <property type="entry name" value="HD/PDEase_dom"/>
</dbReference>
<name>A0A923KZF3_9BURK</name>
<dbReference type="PROSITE" id="PS51832">
    <property type="entry name" value="HD_GYP"/>
    <property type="match status" value="1"/>
</dbReference>
<organism evidence="5 6">
    <name type="scientific">Undibacterium rugosum</name>
    <dbReference type="NCBI Taxonomy" id="2762291"/>
    <lineage>
        <taxon>Bacteria</taxon>
        <taxon>Pseudomonadati</taxon>
        <taxon>Pseudomonadota</taxon>
        <taxon>Betaproteobacteria</taxon>
        <taxon>Burkholderiales</taxon>
        <taxon>Oxalobacteraceae</taxon>
        <taxon>Undibacterium</taxon>
    </lineage>
</organism>
<dbReference type="GO" id="GO:0000160">
    <property type="term" value="P:phosphorelay signal transduction system"/>
    <property type="evidence" value="ECO:0007669"/>
    <property type="project" value="InterPro"/>
</dbReference>
<dbReference type="GO" id="GO:0008081">
    <property type="term" value="F:phosphoric diester hydrolase activity"/>
    <property type="evidence" value="ECO:0007669"/>
    <property type="project" value="UniProtKB-ARBA"/>
</dbReference>
<feature type="coiled-coil region" evidence="2">
    <location>
        <begin position="132"/>
        <end position="172"/>
    </location>
</feature>
<sequence>MTNTELQAEPQAERVCRILCVDDEPNILSSLRRLFRGKGYQVLIANSGQEGLATLETETVDLVISDMRMPVMDGAVFLEHVRARWPDTIRLLLTGYADIQSILDAINRGEIYRYITKPWDDNDIVLIVRQALERKALELEKLRLEELTLRQNEELKTLNASLEAKVEERTADLRKAHESLLAANDKLKDSFLTSIKVFSSVIEMRGGKLMGRSRRVADLARKIARRMGLDSKDTQEIFVAALLADIGKIGFSDELLDTPLNQMNGDQLGLFHKHTLRAEQLLMPLQDLQGAARIIRFQHERFDGRGFPDAIAGDEIPLGARILALAGDYDSLQIGCLVPKRVHPDDALPLIVRGAGNRYDPKVVEAFQQVMGHVSEEPNDKEVMVPQLLPGMVLSADVVSKEGMLLLPADFVLDEGVIEKLRLFSEPVHGRMFVRIYINRRK</sequence>
<evidence type="ECO:0000313" key="5">
    <source>
        <dbReference type="EMBL" id="MBC3935958.1"/>
    </source>
</evidence>
<evidence type="ECO:0000313" key="6">
    <source>
        <dbReference type="Proteomes" id="UP000612361"/>
    </source>
</evidence>
<dbReference type="Pfam" id="PF13487">
    <property type="entry name" value="HD_5"/>
    <property type="match status" value="1"/>
</dbReference>
<dbReference type="SMART" id="SM00448">
    <property type="entry name" value="REC"/>
    <property type="match status" value="1"/>
</dbReference>
<dbReference type="PANTHER" id="PTHR45228">
    <property type="entry name" value="CYCLIC DI-GMP PHOSPHODIESTERASE TM_0186-RELATED"/>
    <property type="match status" value="1"/>
</dbReference>
<dbReference type="SUPFAM" id="SSF52172">
    <property type="entry name" value="CheY-like"/>
    <property type="match status" value="1"/>
</dbReference>
<keyword evidence="1" id="KW-0597">Phosphoprotein</keyword>
<dbReference type="Pfam" id="PF00072">
    <property type="entry name" value="Response_reg"/>
    <property type="match status" value="1"/>
</dbReference>
<feature type="modified residue" description="4-aspartylphosphate" evidence="1">
    <location>
        <position position="66"/>
    </location>
</feature>
<dbReference type="InterPro" id="IPR001789">
    <property type="entry name" value="Sig_transdc_resp-reg_receiver"/>
</dbReference>
<gene>
    <name evidence="5" type="ORF">H8K47_11350</name>
</gene>
<accession>A0A923KZF3</accession>
<dbReference type="PANTHER" id="PTHR45228:SF8">
    <property type="entry name" value="TWO-COMPONENT RESPONSE REGULATOR-RELATED"/>
    <property type="match status" value="1"/>
</dbReference>